<gene>
    <name evidence="6" type="ORF">MSAN_01371500</name>
</gene>
<dbReference type="PANTHER" id="PTHR45832">
    <property type="entry name" value="SERINE/THREONINE-PROTEIN KINASE SAMKA-RELATED-RELATED"/>
    <property type="match status" value="1"/>
</dbReference>
<dbReference type="PROSITE" id="PS50011">
    <property type="entry name" value="PROTEIN_KINASE_DOM"/>
    <property type="match status" value="1"/>
</dbReference>
<evidence type="ECO:0000313" key="6">
    <source>
        <dbReference type="EMBL" id="KAF7354583.1"/>
    </source>
</evidence>
<dbReference type="Proteomes" id="UP000623467">
    <property type="component" value="Unassembled WGS sequence"/>
</dbReference>
<feature type="region of interest" description="Disordered" evidence="4">
    <location>
        <begin position="127"/>
        <end position="183"/>
    </location>
</feature>
<protein>
    <submittedName>
        <fullName evidence="6">Pkinase-domain-containing protein</fullName>
    </submittedName>
</protein>
<dbReference type="PANTHER" id="PTHR45832:SF22">
    <property type="entry name" value="SERINE_THREONINE-PROTEIN KINASE SAMKA-RELATED"/>
    <property type="match status" value="1"/>
</dbReference>
<evidence type="ECO:0000259" key="5">
    <source>
        <dbReference type="PROSITE" id="PS50011"/>
    </source>
</evidence>
<keyword evidence="6" id="KW-0418">Kinase</keyword>
<keyword evidence="6" id="KW-0808">Transferase</keyword>
<evidence type="ECO:0000256" key="2">
    <source>
        <dbReference type="ARBA" id="ARBA00022741"/>
    </source>
</evidence>
<evidence type="ECO:0000256" key="1">
    <source>
        <dbReference type="ARBA" id="ARBA00008874"/>
    </source>
</evidence>
<keyword evidence="3" id="KW-0067">ATP-binding</keyword>
<dbReference type="InterPro" id="IPR051931">
    <property type="entry name" value="PAK3-like"/>
</dbReference>
<dbReference type="OrthoDB" id="248923at2759"/>
<feature type="compositionally biased region" description="Polar residues" evidence="4">
    <location>
        <begin position="138"/>
        <end position="183"/>
    </location>
</feature>
<reference evidence="6" key="1">
    <citation type="submission" date="2020-05" db="EMBL/GenBank/DDBJ databases">
        <title>Mycena genomes resolve the evolution of fungal bioluminescence.</title>
        <authorList>
            <person name="Tsai I.J."/>
        </authorList>
    </citation>
    <scope>NUCLEOTIDE SEQUENCE</scope>
    <source>
        <strain evidence="6">160909Yilan</strain>
    </source>
</reference>
<organism evidence="6 7">
    <name type="scientific">Mycena sanguinolenta</name>
    <dbReference type="NCBI Taxonomy" id="230812"/>
    <lineage>
        <taxon>Eukaryota</taxon>
        <taxon>Fungi</taxon>
        <taxon>Dikarya</taxon>
        <taxon>Basidiomycota</taxon>
        <taxon>Agaricomycotina</taxon>
        <taxon>Agaricomycetes</taxon>
        <taxon>Agaricomycetidae</taxon>
        <taxon>Agaricales</taxon>
        <taxon>Marasmiineae</taxon>
        <taxon>Mycenaceae</taxon>
        <taxon>Mycena</taxon>
    </lineage>
</organism>
<dbReference type="SMART" id="SM00220">
    <property type="entry name" value="S_TKc"/>
    <property type="match status" value="1"/>
</dbReference>
<dbReference type="AlphaFoldDB" id="A0A8H7D0V3"/>
<proteinExistence type="inferred from homology"/>
<keyword evidence="2" id="KW-0547">Nucleotide-binding</keyword>
<comment type="similarity">
    <text evidence="1">Belongs to the protein kinase superfamily. STE Ser/Thr protein kinase family. STE20 subfamily.</text>
</comment>
<evidence type="ECO:0000313" key="7">
    <source>
        <dbReference type="Proteomes" id="UP000623467"/>
    </source>
</evidence>
<dbReference type="InterPro" id="IPR000719">
    <property type="entry name" value="Prot_kinase_dom"/>
</dbReference>
<dbReference type="EMBL" id="JACAZH010000011">
    <property type="protein sequence ID" value="KAF7354583.1"/>
    <property type="molecule type" value="Genomic_DNA"/>
</dbReference>
<dbReference type="SUPFAM" id="SSF56112">
    <property type="entry name" value="Protein kinase-like (PK-like)"/>
    <property type="match status" value="1"/>
</dbReference>
<keyword evidence="7" id="KW-1185">Reference proteome</keyword>
<sequence length="265" mass="27729">MVSTLTLPKSSPYTVDKTHWTSPEVIRRKEYGFEVDVWAFGITMVEMIDGAPPYAGQEPLKVLFLILVNGAPELKDPDALSDELKDFLSDCLAVDVMQRPTTSELLEHVFLKKACSPAELAPLFEFRPKPEPGEDAVTSESAQVSQLADSTVNLDTSESVDVSAQIPKSQESSTSSDQAGITQAASSTVNATVSSPPALQTSGVIDALVARGADTTDSSVANVVKSSAPKMVETTSQNGASVATAALNSAAPDASIPIDSSIAAA</sequence>
<dbReference type="GO" id="GO:0004672">
    <property type="term" value="F:protein kinase activity"/>
    <property type="evidence" value="ECO:0007669"/>
    <property type="project" value="InterPro"/>
</dbReference>
<evidence type="ECO:0000256" key="4">
    <source>
        <dbReference type="SAM" id="MobiDB-lite"/>
    </source>
</evidence>
<dbReference type="GO" id="GO:0005524">
    <property type="term" value="F:ATP binding"/>
    <property type="evidence" value="ECO:0007669"/>
    <property type="project" value="UniProtKB-KW"/>
</dbReference>
<accession>A0A8H7D0V3</accession>
<dbReference type="Gene3D" id="1.10.510.10">
    <property type="entry name" value="Transferase(Phosphotransferase) domain 1"/>
    <property type="match status" value="1"/>
</dbReference>
<dbReference type="Pfam" id="PF00069">
    <property type="entry name" value="Pkinase"/>
    <property type="match status" value="1"/>
</dbReference>
<comment type="caution">
    <text evidence="6">The sequence shown here is derived from an EMBL/GenBank/DDBJ whole genome shotgun (WGS) entry which is preliminary data.</text>
</comment>
<name>A0A8H7D0V3_9AGAR</name>
<evidence type="ECO:0000256" key="3">
    <source>
        <dbReference type="ARBA" id="ARBA00022840"/>
    </source>
</evidence>
<dbReference type="InterPro" id="IPR011009">
    <property type="entry name" value="Kinase-like_dom_sf"/>
</dbReference>
<feature type="domain" description="Protein kinase" evidence="5">
    <location>
        <begin position="1"/>
        <end position="111"/>
    </location>
</feature>